<gene>
    <name evidence="1" type="ORF">EDC65_0968</name>
</gene>
<reference evidence="1 2" key="1">
    <citation type="submission" date="2018-11" db="EMBL/GenBank/DDBJ databases">
        <title>Genomic Encyclopedia of Type Strains, Phase IV (KMG-IV): sequencing the most valuable type-strain genomes for metagenomic binning, comparative biology and taxonomic classification.</title>
        <authorList>
            <person name="Goeker M."/>
        </authorList>
    </citation>
    <scope>NUCLEOTIDE SEQUENCE [LARGE SCALE GENOMIC DNA]</scope>
    <source>
        <strain evidence="1 2">DSM 5900</strain>
    </source>
</reference>
<comment type="caution">
    <text evidence="1">The sequence shown here is derived from an EMBL/GenBank/DDBJ whole genome shotgun (WGS) entry which is preliminary data.</text>
</comment>
<evidence type="ECO:0000313" key="1">
    <source>
        <dbReference type="EMBL" id="ROQ01781.1"/>
    </source>
</evidence>
<dbReference type="AlphaFoldDB" id="A0A3N1MDH2"/>
<name>A0A3N1MDH2_9PROT</name>
<keyword evidence="2" id="KW-1185">Reference proteome</keyword>
<dbReference type="Proteomes" id="UP000278222">
    <property type="component" value="Unassembled WGS sequence"/>
</dbReference>
<evidence type="ECO:0000313" key="2">
    <source>
        <dbReference type="Proteomes" id="UP000278222"/>
    </source>
</evidence>
<dbReference type="EMBL" id="RJKX01000011">
    <property type="protein sequence ID" value="ROQ01781.1"/>
    <property type="molecule type" value="Genomic_DNA"/>
</dbReference>
<sequence>MSMDIPAAEAVFAEIRAGKTTALAAARALAEAGVRSYRVDFLTSVMTLFGRDDDHHDIPFPRMSTEPVAQAFSARGIEAALMSMRGPDAQHAAFPAKLMAAGCTQYVVYLNGRRAVYLGRDGDGHMIRMPGAQK</sequence>
<accession>A0A3N1MDH2</accession>
<evidence type="ECO:0008006" key="3">
    <source>
        <dbReference type="Google" id="ProtNLM"/>
    </source>
</evidence>
<organism evidence="1 2">
    <name type="scientific">Stella humosa</name>
    <dbReference type="NCBI Taxonomy" id="94"/>
    <lineage>
        <taxon>Bacteria</taxon>
        <taxon>Pseudomonadati</taxon>
        <taxon>Pseudomonadota</taxon>
        <taxon>Alphaproteobacteria</taxon>
        <taxon>Rhodospirillales</taxon>
        <taxon>Stellaceae</taxon>
        <taxon>Stella</taxon>
    </lineage>
</organism>
<proteinExistence type="predicted"/>
<protein>
    <recommendedName>
        <fullName evidence="3">DUF1398 domain-containing protein</fullName>
    </recommendedName>
</protein>
<dbReference type="OrthoDB" id="7571760at2"/>
<dbReference type="RefSeq" id="WP_123688510.1">
    <property type="nucleotide sequence ID" value="NZ_AP019700.1"/>
</dbReference>